<dbReference type="PANTHER" id="PTHR35546">
    <property type="entry name" value="F-BOX PROTEIN INTERACTION DOMAIN PROTEIN-RELATED"/>
    <property type="match status" value="1"/>
</dbReference>
<dbReference type="InterPro" id="IPR001810">
    <property type="entry name" value="F-box_dom"/>
</dbReference>
<dbReference type="InterPro" id="IPR055290">
    <property type="entry name" value="At3g26010-like"/>
</dbReference>
<evidence type="ECO:0000313" key="3">
    <source>
        <dbReference type="EMBL" id="KAK9266266.1"/>
    </source>
</evidence>
<gene>
    <name evidence="3" type="ORF">L1049_010784</name>
</gene>
<dbReference type="Pfam" id="PF24750">
    <property type="entry name" value="b-prop_At3g26010-like"/>
    <property type="match status" value="1"/>
</dbReference>
<comment type="caution">
    <text evidence="3">The sequence shown here is derived from an EMBL/GenBank/DDBJ whole genome shotgun (WGS) entry which is preliminary data.</text>
</comment>
<proteinExistence type="predicted"/>
<evidence type="ECO:0000259" key="2">
    <source>
        <dbReference type="Pfam" id="PF24750"/>
    </source>
</evidence>
<feature type="domain" description="F-box protein At3g26010-like beta-propeller" evidence="2">
    <location>
        <begin position="115"/>
        <end position="315"/>
    </location>
</feature>
<reference evidence="3 4" key="1">
    <citation type="journal article" date="2024" name="Plant J.">
        <title>Genome sequences and population genomics reveal climatic adaptation and genomic divergence between two closely related sweetgum species.</title>
        <authorList>
            <person name="Xu W.Q."/>
            <person name="Ren C.Q."/>
            <person name="Zhang X.Y."/>
            <person name="Comes H.P."/>
            <person name="Liu X.H."/>
            <person name="Li Y.G."/>
            <person name="Kettle C.J."/>
            <person name="Jalonen R."/>
            <person name="Gaisberger H."/>
            <person name="Ma Y.Z."/>
            <person name="Qiu Y.X."/>
        </authorList>
    </citation>
    <scope>NUCLEOTIDE SEQUENCE [LARGE SCALE GENOMIC DNA]</scope>
    <source>
        <strain evidence="3">Hangzhou</strain>
    </source>
</reference>
<dbReference type="PANTHER" id="PTHR35546:SF115">
    <property type="entry name" value="F-BOX DOMAIN-CONTAINING PROTEIN"/>
    <property type="match status" value="1"/>
</dbReference>
<feature type="domain" description="F-box" evidence="1">
    <location>
        <begin position="25"/>
        <end position="59"/>
    </location>
</feature>
<evidence type="ECO:0000259" key="1">
    <source>
        <dbReference type="Pfam" id="PF00646"/>
    </source>
</evidence>
<dbReference type="Pfam" id="PF00646">
    <property type="entry name" value="F-box"/>
    <property type="match status" value="1"/>
</dbReference>
<dbReference type="InterPro" id="IPR056592">
    <property type="entry name" value="Beta-prop_At3g26010-like"/>
</dbReference>
<evidence type="ECO:0008006" key="5">
    <source>
        <dbReference type="Google" id="ProtNLM"/>
    </source>
</evidence>
<dbReference type="InterPro" id="IPR036047">
    <property type="entry name" value="F-box-like_dom_sf"/>
</dbReference>
<organism evidence="3 4">
    <name type="scientific">Liquidambar formosana</name>
    <name type="common">Formosan gum</name>
    <dbReference type="NCBI Taxonomy" id="63359"/>
    <lineage>
        <taxon>Eukaryota</taxon>
        <taxon>Viridiplantae</taxon>
        <taxon>Streptophyta</taxon>
        <taxon>Embryophyta</taxon>
        <taxon>Tracheophyta</taxon>
        <taxon>Spermatophyta</taxon>
        <taxon>Magnoliopsida</taxon>
        <taxon>eudicotyledons</taxon>
        <taxon>Gunneridae</taxon>
        <taxon>Pentapetalae</taxon>
        <taxon>Saxifragales</taxon>
        <taxon>Altingiaceae</taxon>
        <taxon>Liquidambar</taxon>
    </lineage>
</organism>
<dbReference type="InterPro" id="IPR017451">
    <property type="entry name" value="F-box-assoc_interact_dom"/>
</dbReference>
<keyword evidence="4" id="KW-1185">Reference proteome</keyword>
<evidence type="ECO:0000313" key="4">
    <source>
        <dbReference type="Proteomes" id="UP001415857"/>
    </source>
</evidence>
<sequence>MVSATTSDDESLEKTSSTDVISGDEDLLTEILLLLPVKPLIRFKSVSKRWLSLISHPHFSRRHACRNPTSFSGIFLRKTPGLVDTEFEFVSLDGNLSMAPFRSLNFVPDPAGIKILQSCNGLLCCCSSRRIGTTRNYYIYNPCTNQYLRLPPPNGGLCTTIFGITLAFDPSKSPYYSVVCVRSTASSIYCHQIEIYSSETGLWRLSGQPFTAPFDMVFDNGVFWNGAVHWISPTGNSLYFNVDEERIGTMPALPFLEGWGKRRFRYFGESCGHLHLIEIYGSRTTQFKVFELEKDYSRWFVKYHVDLDAITAAFPEMIRLYLDPCDFNYYAFFVLFLIREENDEESSLVLHIPGKVICYKFKDKTFKKVYDLAPSRTDTKGSLLFGWLDAYQYTETLSCV</sequence>
<accession>A0AAP0R4V2</accession>
<dbReference type="EMBL" id="JBBPBK010000197">
    <property type="protein sequence ID" value="KAK9266266.1"/>
    <property type="molecule type" value="Genomic_DNA"/>
</dbReference>
<dbReference type="AlphaFoldDB" id="A0AAP0R4V2"/>
<protein>
    <recommendedName>
        <fullName evidence="5">F-box protein</fullName>
    </recommendedName>
</protein>
<dbReference type="SUPFAM" id="SSF81383">
    <property type="entry name" value="F-box domain"/>
    <property type="match status" value="1"/>
</dbReference>
<name>A0AAP0R4V2_LIQFO</name>
<dbReference type="Gene3D" id="1.20.1280.50">
    <property type="match status" value="1"/>
</dbReference>
<dbReference type="NCBIfam" id="TIGR01640">
    <property type="entry name" value="F_box_assoc_1"/>
    <property type="match status" value="1"/>
</dbReference>
<dbReference type="Proteomes" id="UP001415857">
    <property type="component" value="Unassembled WGS sequence"/>
</dbReference>